<protein>
    <submittedName>
        <fullName evidence="15">Peroxidase</fullName>
    </submittedName>
</protein>
<dbReference type="Pfam" id="PF03098">
    <property type="entry name" value="An_peroxidase"/>
    <property type="match status" value="1"/>
</dbReference>
<evidence type="ECO:0000256" key="2">
    <source>
        <dbReference type="ARBA" id="ARBA00022516"/>
    </source>
</evidence>
<keyword evidence="12" id="KW-0443">Lipid metabolism</keyword>
<keyword evidence="4" id="KW-0349">Heme</keyword>
<keyword evidence="6" id="KW-0925">Oxylipin biosynthesis</keyword>
<reference evidence="15 16" key="1">
    <citation type="journal article" date="2021" name="Int. J. Syst. Evol. Microbiol.">
        <title>Reticulibacter mediterranei gen. nov., sp. nov., within the new family Reticulibacteraceae fam. nov., and Ktedonospora formicarum gen. nov., sp. nov., Ktedonobacter robiniae sp. nov., Dictyobacter formicarum sp. nov. and Dictyobacter arantiisoli sp. nov., belonging to the class Ktedonobacteria.</title>
        <authorList>
            <person name="Yabe S."/>
            <person name="Zheng Y."/>
            <person name="Wang C.M."/>
            <person name="Sakai Y."/>
            <person name="Abe K."/>
            <person name="Yokota A."/>
            <person name="Donadio S."/>
            <person name="Cavaletti L."/>
            <person name="Monciardini P."/>
        </authorList>
    </citation>
    <scope>NUCLEOTIDE SEQUENCE [LARGE SCALE GENOMIC DNA]</scope>
    <source>
        <strain evidence="15 16">SOSP1-9</strain>
    </source>
</reference>
<keyword evidence="3 15" id="KW-0575">Peroxidase</keyword>
<evidence type="ECO:0000256" key="9">
    <source>
        <dbReference type="ARBA" id="ARBA00022964"/>
    </source>
</evidence>
<dbReference type="PROSITE" id="PS50292">
    <property type="entry name" value="PEROXIDASE_3"/>
    <property type="match status" value="1"/>
</dbReference>
<evidence type="ECO:0000256" key="8">
    <source>
        <dbReference type="ARBA" id="ARBA00022832"/>
    </source>
</evidence>
<dbReference type="InterPro" id="IPR019791">
    <property type="entry name" value="Haem_peroxidase_animal"/>
</dbReference>
<keyword evidence="11" id="KW-0408">Iron</keyword>
<evidence type="ECO:0000313" key="15">
    <source>
        <dbReference type="EMBL" id="GHO87521.1"/>
    </source>
</evidence>
<evidence type="ECO:0000256" key="3">
    <source>
        <dbReference type="ARBA" id="ARBA00022559"/>
    </source>
</evidence>
<dbReference type="PANTHER" id="PTHR11903">
    <property type="entry name" value="PROSTAGLANDIN G/H SYNTHASE"/>
    <property type="match status" value="1"/>
</dbReference>
<dbReference type="Proteomes" id="UP000635565">
    <property type="component" value="Unassembled WGS sequence"/>
</dbReference>
<dbReference type="PANTHER" id="PTHR11903:SF11">
    <property type="entry name" value="ALPHA-DIOXYGENASE 1"/>
    <property type="match status" value="1"/>
</dbReference>
<accession>A0ABQ3VQ64</accession>
<feature type="region of interest" description="Disordered" evidence="14">
    <location>
        <begin position="1"/>
        <end position="20"/>
    </location>
</feature>
<evidence type="ECO:0000256" key="11">
    <source>
        <dbReference type="ARBA" id="ARBA00023004"/>
    </source>
</evidence>
<evidence type="ECO:0000256" key="4">
    <source>
        <dbReference type="ARBA" id="ARBA00022617"/>
    </source>
</evidence>
<evidence type="ECO:0000313" key="16">
    <source>
        <dbReference type="Proteomes" id="UP000635565"/>
    </source>
</evidence>
<evidence type="ECO:0000256" key="12">
    <source>
        <dbReference type="ARBA" id="ARBA00023098"/>
    </source>
</evidence>
<evidence type="ECO:0000256" key="14">
    <source>
        <dbReference type="SAM" id="MobiDB-lite"/>
    </source>
</evidence>
<dbReference type="SUPFAM" id="SSF48113">
    <property type="entry name" value="Heme-dependent peroxidases"/>
    <property type="match status" value="1"/>
</dbReference>
<keyword evidence="8" id="KW-0276">Fatty acid metabolism</keyword>
<name>A0ABQ3VQ64_9CHLR</name>
<dbReference type="Gene3D" id="1.10.640.10">
    <property type="entry name" value="Haem peroxidase domain superfamily, animal type"/>
    <property type="match status" value="1"/>
</dbReference>
<feature type="compositionally biased region" description="Low complexity" evidence="14">
    <location>
        <begin position="1"/>
        <end position="19"/>
    </location>
</feature>
<dbReference type="InterPro" id="IPR037120">
    <property type="entry name" value="Haem_peroxidase_sf_animal"/>
</dbReference>
<dbReference type="InterPro" id="IPR034815">
    <property type="entry name" value="A_dioxygenase"/>
</dbReference>
<keyword evidence="7" id="KW-0611">Plant defense</keyword>
<dbReference type="InterPro" id="IPR050783">
    <property type="entry name" value="Oxylipin_biosynth_metab"/>
</dbReference>
<gene>
    <name evidence="15" type="ORF">KSZ_55270</name>
</gene>
<keyword evidence="10" id="KW-0560">Oxidoreductase</keyword>
<comment type="caution">
    <text evidence="15">The sequence shown here is derived from an EMBL/GenBank/DDBJ whole genome shotgun (WGS) entry which is preliminary data.</text>
</comment>
<evidence type="ECO:0000256" key="1">
    <source>
        <dbReference type="ARBA" id="ARBA00001913"/>
    </source>
</evidence>
<dbReference type="CDD" id="cd09818">
    <property type="entry name" value="PIOX_like"/>
    <property type="match status" value="1"/>
</dbReference>
<evidence type="ECO:0000256" key="5">
    <source>
        <dbReference type="ARBA" id="ARBA00022723"/>
    </source>
</evidence>
<proteinExistence type="predicted"/>
<evidence type="ECO:0000256" key="13">
    <source>
        <dbReference type="ARBA" id="ARBA00023160"/>
    </source>
</evidence>
<organism evidence="15 16">
    <name type="scientific">Dictyobacter formicarum</name>
    <dbReference type="NCBI Taxonomy" id="2778368"/>
    <lineage>
        <taxon>Bacteria</taxon>
        <taxon>Bacillati</taxon>
        <taxon>Chloroflexota</taxon>
        <taxon>Ktedonobacteria</taxon>
        <taxon>Ktedonobacterales</taxon>
        <taxon>Dictyobacteraceae</taxon>
        <taxon>Dictyobacter</taxon>
    </lineage>
</organism>
<keyword evidence="9" id="KW-0223">Dioxygenase</keyword>
<keyword evidence="16" id="KW-1185">Reference proteome</keyword>
<dbReference type="PRINTS" id="PR00457">
    <property type="entry name" value="ANPEROXIDASE"/>
</dbReference>
<dbReference type="EMBL" id="BNJJ01000017">
    <property type="protein sequence ID" value="GHO87521.1"/>
    <property type="molecule type" value="Genomic_DNA"/>
</dbReference>
<keyword evidence="2" id="KW-0444">Lipid biosynthesis</keyword>
<comment type="cofactor">
    <cofactor evidence="1">
        <name>Ca(2+)</name>
        <dbReference type="ChEBI" id="CHEBI:29108"/>
    </cofactor>
</comment>
<evidence type="ECO:0000256" key="6">
    <source>
        <dbReference type="ARBA" id="ARBA00022767"/>
    </source>
</evidence>
<dbReference type="GO" id="GO:0004601">
    <property type="term" value="F:peroxidase activity"/>
    <property type="evidence" value="ECO:0007669"/>
    <property type="project" value="UniProtKB-KW"/>
</dbReference>
<keyword evidence="13" id="KW-0275">Fatty acid biosynthesis</keyword>
<evidence type="ECO:0000256" key="7">
    <source>
        <dbReference type="ARBA" id="ARBA00022821"/>
    </source>
</evidence>
<sequence length="555" mass="62304">MYDTSGVKSTGSGKSSSGGENARYLVARTADGTYNDLDIPTMGSAGTRFGRNVPLQDAYPDTDSAILTPNPRIVSLELLARDTFQPATTLNLLAAAWIQFMIHDWFSHGKNQKENPWKVPLADNDPWPEHPMTILRTKSDPTRAQGPDGLPPTYLNAVTHWWDGSQIYGSDEATQTSVRSGKNGKLILGGDNLLPVDAATGIDITGVNGNWWVGLALLHTLFTLEHNAICDRLHAEYPSWSDDDLFDHARLVNAALMAKIHTINWTPAILSHPTLQVSMNGNWWGVATEKIYKLFGRISKSEVISGIPGSPKDHFGVPYAITEEFVSVYRMHPLLPDEISFRSAVNDELIQRRTFAEVVDKQAHETLEQICMTDVLYSFGTSYPGAITLHNYPRFLQQRTDLDGTIFDLATIEILRDRERGVPRYNEFRKLVHRPLIKSFDELTDNKVWAEELQRIYDNDIDKVDLMVGLYAERPPKGFGFSDTAFRIFILMASRRLNSDRFFTTDYTPTVYTQAGMDWIVNNDMTTVLLRHCPGLAPLLKGVKNAFAPWPNAKS</sequence>
<keyword evidence="5" id="KW-0479">Metal-binding</keyword>
<dbReference type="InterPro" id="IPR010255">
    <property type="entry name" value="Haem_peroxidase_sf"/>
</dbReference>
<evidence type="ECO:0000256" key="10">
    <source>
        <dbReference type="ARBA" id="ARBA00023002"/>
    </source>
</evidence>